<keyword evidence="1" id="KW-0472">Membrane</keyword>
<gene>
    <name evidence="2" type="ORF">A2373_04250</name>
</gene>
<dbReference type="STRING" id="1798697.A2373_04250"/>
<proteinExistence type="predicted"/>
<feature type="transmembrane region" description="Helical" evidence="1">
    <location>
        <begin position="318"/>
        <end position="340"/>
    </location>
</feature>
<keyword evidence="1" id="KW-1133">Transmembrane helix</keyword>
<dbReference type="Proteomes" id="UP000176300">
    <property type="component" value="Unassembled WGS sequence"/>
</dbReference>
<feature type="transmembrane region" description="Helical" evidence="1">
    <location>
        <begin position="283"/>
        <end position="306"/>
    </location>
</feature>
<accession>A0A1F6NGJ0</accession>
<dbReference type="AlphaFoldDB" id="A0A1F6NGJ0"/>
<comment type="caution">
    <text evidence="2">The sequence shown here is derived from an EMBL/GenBank/DDBJ whole genome shotgun (WGS) entry which is preliminary data.</text>
</comment>
<dbReference type="EMBL" id="MFQS01000026">
    <property type="protein sequence ID" value="OGH82908.1"/>
    <property type="molecule type" value="Genomic_DNA"/>
</dbReference>
<protein>
    <submittedName>
        <fullName evidence="2">Uncharacterized protein</fullName>
    </submittedName>
</protein>
<evidence type="ECO:0000313" key="2">
    <source>
        <dbReference type="EMBL" id="OGH82908.1"/>
    </source>
</evidence>
<evidence type="ECO:0000313" key="3">
    <source>
        <dbReference type="Proteomes" id="UP000176300"/>
    </source>
</evidence>
<sequence length="352" mass="39417">MKLKRNLSRTFLRGIRPSQKGLFNIRLSQQASCPRQIRPPAEAVGYSGKVRDLFSITLLTITLFGLFFTLGSVKALDNVTNSGEEGPDSKIRCCLTVNYFKGSFLGVYHEGDNFYDSNGCRRRTEMKQCDYDKKTVSDKAWGEWITTGVEEKQYEMNVSCAIEIGHAMPCFNELMKAKNLISCETRDIRTCEQGEKYCFWSTKNECLARFDGYICDQLGKVDCGKDGACLWDGDSCLSFIDKFLYETYGKRNVGEFLPQCASMGNCDSINDILIVPLKFAKEIFKYVGALAFLFFIVGGGFMVLSFGNAEKFKKGQGILVAATIGLVIVFSGYFLVGFVLKLIGLDSSFNIF</sequence>
<organism evidence="2 3">
    <name type="scientific">Candidatus Magasanikbacteria bacterium RIFOXYB1_FULL_40_15</name>
    <dbReference type="NCBI Taxonomy" id="1798697"/>
    <lineage>
        <taxon>Bacteria</taxon>
        <taxon>Candidatus Magasanikiibacteriota</taxon>
    </lineage>
</organism>
<feature type="transmembrane region" description="Helical" evidence="1">
    <location>
        <begin position="53"/>
        <end position="73"/>
    </location>
</feature>
<evidence type="ECO:0000256" key="1">
    <source>
        <dbReference type="SAM" id="Phobius"/>
    </source>
</evidence>
<reference evidence="2 3" key="1">
    <citation type="journal article" date="2016" name="Nat. Commun.">
        <title>Thousands of microbial genomes shed light on interconnected biogeochemical processes in an aquifer system.</title>
        <authorList>
            <person name="Anantharaman K."/>
            <person name="Brown C.T."/>
            <person name="Hug L.A."/>
            <person name="Sharon I."/>
            <person name="Castelle C.J."/>
            <person name="Probst A.J."/>
            <person name="Thomas B.C."/>
            <person name="Singh A."/>
            <person name="Wilkins M.J."/>
            <person name="Karaoz U."/>
            <person name="Brodie E.L."/>
            <person name="Williams K.H."/>
            <person name="Hubbard S.S."/>
            <person name="Banfield J.F."/>
        </authorList>
    </citation>
    <scope>NUCLEOTIDE SEQUENCE [LARGE SCALE GENOMIC DNA]</scope>
</reference>
<name>A0A1F6NGJ0_9BACT</name>
<keyword evidence="1" id="KW-0812">Transmembrane</keyword>